<evidence type="ECO:0000313" key="3">
    <source>
        <dbReference type="EMBL" id="GBG85347.1"/>
    </source>
</evidence>
<name>A0A388LSR4_CHABU</name>
<organism evidence="3 4">
    <name type="scientific">Chara braunii</name>
    <name type="common">Braun's stonewort</name>
    <dbReference type="NCBI Taxonomy" id="69332"/>
    <lineage>
        <taxon>Eukaryota</taxon>
        <taxon>Viridiplantae</taxon>
        <taxon>Streptophyta</taxon>
        <taxon>Charophyceae</taxon>
        <taxon>Charales</taxon>
        <taxon>Characeae</taxon>
        <taxon>Chara</taxon>
    </lineage>
</organism>
<evidence type="ECO:0000313" key="4">
    <source>
        <dbReference type="Proteomes" id="UP000265515"/>
    </source>
</evidence>
<feature type="compositionally biased region" description="Polar residues" evidence="1">
    <location>
        <begin position="242"/>
        <end position="254"/>
    </location>
</feature>
<accession>A0A388LSR4</accession>
<dbReference type="AlphaFoldDB" id="A0A388LSR4"/>
<dbReference type="Proteomes" id="UP000265515">
    <property type="component" value="Unassembled WGS sequence"/>
</dbReference>
<comment type="caution">
    <text evidence="3">The sequence shown here is derived from an EMBL/GenBank/DDBJ whole genome shotgun (WGS) entry which is preliminary data.</text>
</comment>
<dbReference type="EMBL" id="BFEA01000515">
    <property type="protein sequence ID" value="GBG85347.1"/>
    <property type="molecule type" value="Genomic_DNA"/>
</dbReference>
<feature type="region of interest" description="Disordered" evidence="1">
    <location>
        <begin position="30"/>
        <end position="79"/>
    </location>
</feature>
<keyword evidence="2" id="KW-0732">Signal</keyword>
<sequence>MSWRSVWLALPLLVVGDEEPFFRTNDECRRNARQRDPASESNAPPFASGQGQNGGPQASSIPRYHGPLGPVASGSGSSAGLTVAVSTTVTTAQPDLGGVGLPPLGTSSYNNPMFSAVNVPTQFQQILTQLETQNLLNGVVGLCTMDVSQRPIDDDGNAVGTGMPHHQSYFPNQSRIQYGAGMARTQLVSTRRPRSRELFKAGSGTAQPGAQGSGAAMSRVNGGNIHTPENRHQGDRAEFAGNPSSSTRRPSSVGKQRRQDMRGSYISDTHPPRVKASSSLEGSQGNVLDIGTPGTKTTRRRFPLPSLGRGQLENMEVRILPFFVLVIRGSIWFMTWTLADGALSFVTLPSPDTPMPTALAAIIRPVIRDKFIFRLIPDLIMPRFLMDHPIIRGTKLKFFVPIINVRLAPGQLETLEAEGLKLCPLSWIIENKKHEFCRFSALPMRMIEFPAELDIKLPKEKRLASAFMK</sequence>
<feature type="compositionally biased region" description="Low complexity" evidence="1">
    <location>
        <begin position="66"/>
        <end position="79"/>
    </location>
</feature>
<feature type="compositionally biased region" description="Polar residues" evidence="1">
    <location>
        <begin position="276"/>
        <end position="286"/>
    </location>
</feature>
<reference evidence="3 4" key="1">
    <citation type="journal article" date="2018" name="Cell">
        <title>The Chara Genome: Secondary Complexity and Implications for Plant Terrestrialization.</title>
        <authorList>
            <person name="Nishiyama T."/>
            <person name="Sakayama H."/>
            <person name="Vries J.D."/>
            <person name="Buschmann H."/>
            <person name="Saint-Marcoux D."/>
            <person name="Ullrich K.K."/>
            <person name="Haas F.B."/>
            <person name="Vanderstraeten L."/>
            <person name="Becker D."/>
            <person name="Lang D."/>
            <person name="Vosolsobe S."/>
            <person name="Rombauts S."/>
            <person name="Wilhelmsson P.K.I."/>
            <person name="Janitza P."/>
            <person name="Kern R."/>
            <person name="Heyl A."/>
            <person name="Rumpler F."/>
            <person name="Villalobos L.I.A.C."/>
            <person name="Clay J.M."/>
            <person name="Skokan R."/>
            <person name="Toyoda A."/>
            <person name="Suzuki Y."/>
            <person name="Kagoshima H."/>
            <person name="Schijlen E."/>
            <person name="Tajeshwar N."/>
            <person name="Catarino B."/>
            <person name="Hetherington A.J."/>
            <person name="Saltykova A."/>
            <person name="Bonnot C."/>
            <person name="Breuninger H."/>
            <person name="Symeonidi A."/>
            <person name="Radhakrishnan G.V."/>
            <person name="Van Nieuwerburgh F."/>
            <person name="Deforce D."/>
            <person name="Chang C."/>
            <person name="Karol K.G."/>
            <person name="Hedrich R."/>
            <person name="Ulvskov P."/>
            <person name="Glockner G."/>
            <person name="Delwiche C.F."/>
            <person name="Petrasek J."/>
            <person name="Van de Peer Y."/>
            <person name="Friml J."/>
            <person name="Beilby M."/>
            <person name="Dolan L."/>
            <person name="Kohara Y."/>
            <person name="Sugano S."/>
            <person name="Fujiyama A."/>
            <person name="Delaux P.-M."/>
            <person name="Quint M."/>
            <person name="TheiBen G."/>
            <person name="Hagemann M."/>
            <person name="Harholt J."/>
            <person name="Dunand C."/>
            <person name="Zachgo S."/>
            <person name="Langdale J."/>
            <person name="Maumus F."/>
            <person name="Straeten D.V.D."/>
            <person name="Gould S.B."/>
            <person name="Rensing S.A."/>
        </authorList>
    </citation>
    <scope>NUCLEOTIDE SEQUENCE [LARGE SCALE GENOMIC DNA]</scope>
    <source>
        <strain evidence="3 4">S276</strain>
    </source>
</reference>
<feature type="region of interest" description="Disordered" evidence="1">
    <location>
        <begin position="198"/>
        <end position="302"/>
    </location>
</feature>
<dbReference type="Gramene" id="GBG85347">
    <property type="protein sequence ID" value="GBG85347"/>
    <property type="gene ID" value="CBR_g39990"/>
</dbReference>
<proteinExistence type="predicted"/>
<keyword evidence="4" id="KW-1185">Reference proteome</keyword>
<gene>
    <name evidence="3" type="ORF">CBR_g39990</name>
</gene>
<feature type="compositionally biased region" description="Basic and acidic residues" evidence="1">
    <location>
        <begin position="228"/>
        <end position="238"/>
    </location>
</feature>
<evidence type="ECO:0000256" key="2">
    <source>
        <dbReference type="SAM" id="SignalP"/>
    </source>
</evidence>
<feature type="signal peptide" evidence="2">
    <location>
        <begin position="1"/>
        <end position="16"/>
    </location>
</feature>
<protein>
    <recommendedName>
        <fullName evidence="5">SMP-LTD domain-containing protein</fullName>
    </recommendedName>
</protein>
<evidence type="ECO:0000256" key="1">
    <source>
        <dbReference type="SAM" id="MobiDB-lite"/>
    </source>
</evidence>
<feature type="chain" id="PRO_5017451575" description="SMP-LTD domain-containing protein" evidence="2">
    <location>
        <begin position="17"/>
        <end position="469"/>
    </location>
</feature>
<evidence type="ECO:0008006" key="5">
    <source>
        <dbReference type="Google" id="ProtNLM"/>
    </source>
</evidence>